<dbReference type="Proteomes" id="UP001500751">
    <property type="component" value="Unassembled WGS sequence"/>
</dbReference>
<dbReference type="PANTHER" id="PTHR35525:SF3">
    <property type="entry name" value="BLL6575 PROTEIN"/>
    <property type="match status" value="1"/>
</dbReference>
<accession>A0ABN2VJE6</accession>
<dbReference type="Gene3D" id="1.10.3300.10">
    <property type="entry name" value="Jann2411-like domain"/>
    <property type="match status" value="1"/>
</dbReference>
<protein>
    <submittedName>
        <fullName evidence="2">CGNR zinc finger domain-containing protein</fullName>
    </submittedName>
</protein>
<dbReference type="PANTHER" id="PTHR35525">
    <property type="entry name" value="BLL6575 PROTEIN"/>
    <property type="match status" value="1"/>
</dbReference>
<keyword evidence="3" id="KW-1185">Reference proteome</keyword>
<dbReference type="RefSeq" id="WP_344671823.1">
    <property type="nucleotide sequence ID" value="NZ_BAAAQN010000094.1"/>
</dbReference>
<dbReference type="InterPro" id="IPR021005">
    <property type="entry name" value="Znf_CGNR"/>
</dbReference>
<sequence length="187" mass="20386">MEILAYAERAVDLVNTEIPGADQDSLRSEQDLRRLLPATWTVSHKAAEDGLRELRAVRPRLRRIFEQAAAGHGRSAVQAVNKLLVDFPASLSISDHDDDGWHMHLADAESGPARRFVTGAALGLAYTIAERGPERLGVCEATRCRAVFVDTTTNSSRRYCSDRCATRANVAAYRARKRAGVGGGARA</sequence>
<name>A0ABN2VJE6_9ACTN</name>
<organism evidence="2 3">
    <name type="scientific">Catenulispora yoronensis</name>
    <dbReference type="NCBI Taxonomy" id="450799"/>
    <lineage>
        <taxon>Bacteria</taxon>
        <taxon>Bacillati</taxon>
        <taxon>Actinomycetota</taxon>
        <taxon>Actinomycetes</taxon>
        <taxon>Catenulisporales</taxon>
        <taxon>Catenulisporaceae</taxon>
        <taxon>Catenulispora</taxon>
    </lineage>
</organism>
<comment type="caution">
    <text evidence="2">The sequence shown here is derived from an EMBL/GenBank/DDBJ whole genome shotgun (WGS) entry which is preliminary data.</text>
</comment>
<dbReference type="Pfam" id="PF11706">
    <property type="entry name" value="zf-CGNR"/>
    <property type="match status" value="1"/>
</dbReference>
<dbReference type="InterPro" id="IPR023286">
    <property type="entry name" value="ABATE_dom_sf"/>
</dbReference>
<evidence type="ECO:0000259" key="1">
    <source>
        <dbReference type="Pfam" id="PF11706"/>
    </source>
</evidence>
<dbReference type="EMBL" id="BAAAQN010000094">
    <property type="protein sequence ID" value="GAA2063889.1"/>
    <property type="molecule type" value="Genomic_DNA"/>
</dbReference>
<gene>
    <name evidence="2" type="ORF">GCM10009839_89110</name>
</gene>
<proteinExistence type="predicted"/>
<feature type="domain" description="Zinc finger CGNR" evidence="1">
    <location>
        <begin position="135"/>
        <end position="177"/>
    </location>
</feature>
<dbReference type="InterPro" id="IPR010852">
    <property type="entry name" value="ABATE"/>
</dbReference>
<reference evidence="2 3" key="1">
    <citation type="journal article" date="2019" name="Int. J. Syst. Evol. Microbiol.">
        <title>The Global Catalogue of Microorganisms (GCM) 10K type strain sequencing project: providing services to taxonomists for standard genome sequencing and annotation.</title>
        <authorList>
            <consortium name="The Broad Institute Genomics Platform"/>
            <consortium name="The Broad Institute Genome Sequencing Center for Infectious Disease"/>
            <person name="Wu L."/>
            <person name="Ma J."/>
        </authorList>
    </citation>
    <scope>NUCLEOTIDE SEQUENCE [LARGE SCALE GENOMIC DNA]</scope>
    <source>
        <strain evidence="2 3">JCM 16014</strain>
    </source>
</reference>
<evidence type="ECO:0000313" key="2">
    <source>
        <dbReference type="EMBL" id="GAA2063889.1"/>
    </source>
</evidence>
<dbReference type="Pfam" id="PF07336">
    <property type="entry name" value="ABATE"/>
    <property type="match status" value="1"/>
</dbReference>
<evidence type="ECO:0000313" key="3">
    <source>
        <dbReference type="Proteomes" id="UP001500751"/>
    </source>
</evidence>
<dbReference type="SUPFAM" id="SSF160904">
    <property type="entry name" value="Jann2411-like"/>
    <property type="match status" value="1"/>
</dbReference>